<protein>
    <submittedName>
        <fullName evidence="3">Glycosyltransferase family A protein</fullName>
    </submittedName>
</protein>
<evidence type="ECO:0000256" key="1">
    <source>
        <dbReference type="SAM" id="MobiDB-lite"/>
    </source>
</evidence>
<accession>A0ABY7YPI8</accession>
<dbReference type="Pfam" id="PF00535">
    <property type="entry name" value="Glycos_transf_2"/>
    <property type="match status" value="1"/>
</dbReference>
<gene>
    <name evidence="3" type="ORF">PSQ19_01620</name>
</gene>
<keyword evidence="4" id="KW-1185">Reference proteome</keyword>
<dbReference type="CDD" id="cd00761">
    <property type="entry name" value="Glyco_tranf_GTA_type"/>
    <property type="match status" value="1"/>
</dbReference>
<reference evidence="3 4" key="1">
    <citation type="submission" date="2023-02" db="EMBL/GenBank/DDBJ databases">
        <title>Devosia algicola sp. nov., isolated from the phycosphere of marine algae.</title>
        <authorList>
            <person name="Kim J.M."/>
            <person name="Lee J.K."/>
            <person name="Choi B.J."/>
            <person name="Bayburt H."/>
            <person name="Jeon C.O."/>
        </authorList>
    </citation>
    <scope>NUCLEOTIDE SEQUENCE [LARGE SCALE GENOMIC DNA]</scope>
    <source>
        <strain evidence="3 4">G20-9</strain>
    </source>
</reference>
<dbReference type="Proteomes" id="UP001220530">
    <property type="component" value="Chromosome"/>
</dbReference>
<feature type="region of interest" description="Disordered" evidence="1">
    <location>
        <begin position="47"/>
        <end position="74"/>
    </location>
</feature>
<dbReference type="Gene3D" id="3.90.550.10">
    <property type="entry name" value="Spore Coat Polysaccharide Biosynthesis Protein SpsA, Chain A"/>
    <property type="match status" value="1"/>
</dbReference>
<dbReference type="InterPro" id="IPR001173">
    <property type="entry name" value="Glyco_trans_2-like"/>
</dbReference>
<evidence type="ECO:0000313" key="3">
    <source>
        <dbReference type="EMBL" id="WDR02949.1"/>
    </source>
</evidence>
<dbReference type="InterPro" id="IPR029044">
    <property type="entry name" value="Nucleotide-diphossugar_trans"/>
</dbReference>
<organism evidence="3 4">
    <name type="scientific">Devosia algicola</name>
    <dbReference type="NCBI Taxonomy" id="3026418"/>
    <lineage>
        <taxon>Bacteria</taxon>
        <taxon>Pseudomonadati</taxon>
        <taxon>Pseudomonadota</taxon>
        <taxon>Alphaproteobacteria</taxon>
        <taxon>Hyphomicrobiales</taxon>
        <taxon>Devosiaceae</taxon>
        <taxon>Devosia</taxon>
    </lineage>
</organism>
<sequence length="74" mass="8181">MTTVDIVVPCYNYARYLGQCVESVLSQQKVSVRVLIIDDCSTDNSAEVGFEPGAHPPDREIPPSPHQYGPHCHL</sequence>
<dbReference type="SUPFAM" id="SSF53448">
    <property type="entry name" value="Nucleotide-diphospho-sugar transferases"/>
    <property type="match status" value="1"/>
</dbReference>
<feature type="domain" description="Glycosyltransferase 2-like" evidence="2">
    <location>
        <begin position="6"/>
        <end position="48"/>
    </location>
</feature>
<dbReference type="EMBL" id="CP118246">
    <property type="protein sequence ID" value="WDR02949.1"/>
    <property type="molecule type" value="Genomic_DNA"/>
</dbReference>
<proteinExistence type="predicted"/>
<evidence type="ECO:0000313" key="4">
    <source>
        <dbReference type="Proteomes" id="UP001220530"/>
    </source>
</evidence>
<evidence type="ECO:0000259" key="2">
    <source>
        <dbReference type="Pfam" id="PF00535"/>
    </source>
</evidence>
<name>A0ABY7YPI8_9HYPH</name>
<dbReference type="RefSeq" id="WP_282219351.1">
    <property type="nucleotide sequence ID" value="NZ_CP118246.1"/>
</dbReference>